<dbReference type="Pfam" id="PF12833">
    <property type="entry name" value="HTH_18"/>
    <property type="match status" value="1"/>
</dbReference>
<dbReference type="PANTHER" id="PTHR43280">
    <property type="entry name" value="ARAC-FAMILY TRANSCRIPTIONAL REGULATOR"/>
    <property type="match status" value="1"/>
</dbReference>
<evidence type="ECO:0000256" key="2">
    <source>
        <dbReference type="ARBA" id="ARBA00023125"/>
    </source>
</evidence>
<dbReference type="PROSITE" id="PS01124">
    <property type="entry name" value="HTH_ARAC_FAMILY_2"/>
    <property type="match status" value="1"/>
</dbReference>
<dbReference type="InterPro" id="IPR014710">
    <property type="entry name" value="RmlC-like_jellyroll"/>
</dbReference>
<proteinExistence type="predicted"/>
<dbReference type="SUPFAM" id="SSF46689">
    <property type="entry name" value="Homeodomain-like"/>
    <property type="match status" value="1"/>
</dbReference>
<dbReference type="OrthoDB" id="9816335at2"/>
<dbReference type="EMBL" id="LZZM01000194">
    <property type="protein sequence ID" value="OOM74779.1"/>
    <property type="molecule type" value="Genomic_DNA"/>
</dbReference>
<evidence type="ECO:0000259" key="4">
    <source>
        <dbReference type="PROSITE" id="PS01124"/>
    </source>
</evidence>
<dbReference type="Pfam" id="PF02311">
    <property type="entry name" value="AraC_binding"/>
    <property type="match status" value="1"/>
</dbReference>
<dbReference type="InterPro" id="IPR018060">
    <property type="entry name" value="HTH_AraC"/>
</dbReference>
<keyword evidence="1" id="KW-0805">Transcription regulation</keyword>
<feature type="domain" description="HTH araC/xylS-type" evidence="4">
    <location>
        <begin position="230"/>
        <end position="327"/>
    </location>
</feature>
<dbReference type="RefSeq" id="WP_077848705.1">
    <property type="nucleotide sequence ID" value="NZ_LZZM01000194.1"/>
</dbReference>
<dbReference type="InterPro" id="IPR009057">
    <property type="entry name" value="Homeodomain-like_sf"/>
</dbReference>
<dbReference type="PANTHER" id="PTHR43280:SF28">
    <property type="entry name" value="HTH-TYPE TRANSCRIPTIONAL ACTIVATOR RHAS"/>
    <property type="match status" value="1"/>
</dbReference>
<dbReference type="PRINTS" id="PR00032">
    <property type="entry name" value="HTHARAC"/>
</dbReference>
<comment type="caution">
    <text evidence="5">The sequence shown here is derived from an EMBL/GenBank/DDBJ whole genome shotgun (WGS) entry which is preliminary data.</text>
</comment>
<keyword evidence="2" id="KW-0238">DNA-binding</keyword>
<evidence type="ECO:0000313" key="6">
    <source>
        <dbReference type="Proteomes" id="UP000190890"/>
    </source>
</evidence>
<dbReference type="InterPro" id="IPR003313">
    <property type="entry name" value="AraC-bd"/>
</dbReference>
<dbReference type="AlphaFoldDB" id="A0A1S8TAY5"/>
<dbReference type="InterPro" id="IPR018062">
    <property type="entry name" value="HTH_AraC-typ_CS"/>
</dbReference>
<sequence length="334" mass="39344">MDVKELDNFLRQHTRREINYLTNPNYLSSHYKNLKKLISDRKEYYIFEFKSVLKENKIAMHKDDRFTYLRPHTHNVIELNYIYSGKCTYLINGTPKTLYKGDLCILDTNVIHSTERLQENDIVLNIAMTKSFFSTGFLTRLSNHGVIANFLLNAISDNQNHYQYIVLRSQDKSKIPSIVENLSCEYFDQIIGSAEVIDSYMIILFTEILRTIQLRENIEFFESKKDTQLIKILEYIQSNYLTCTLSEVAHTFGYNINYLSTFLKKKTGKSFKELKLIQQMTFASFLLINSQKTVHEIADEAGFSNHGFFFNKFQSYFSMSPKEYRELNRQGKHL</sequence>
<dbReference type="GO" id="GO:0043565">
    <property type="term" value="F:sequence-specific DNA binding"/>
    <property type="evidence" value="ECO:0007669"/>
    <property type="project" value="InterPro"/>
</dbReference>
<name>A0A1S8TAY5_9CLOT</name>
<dbReference type="STRING" id="29367.CLPUN_37010"/>
<organism evidence="5 6">
    <name type="scientific">Clostridium puniceum</name>
    <dbReference type="NCBI Taxonomy" id="29367"/>
    <lineage>
        <taxon>Bacteria</taxon>
        <taxon>Bacillati</taxon>
        <taxon>Bacillota</taxon>
        <taxon>Clostridia</taxon>
        <taxon>Eubacteriales</taxon>
        <taxon>Clostridiaceae</taxon>
        <taxon>Clostridium</taxon>
    </lineage>
</organism>
<evidence type="ECO:0000256" key="1">
    <source>
        <dbReference type="ARBA" id="ARBA00023015"/>
    </source>
</evidence>
<dbReference type="GO" id="GO:0003700">
    <property type="term" value="F:DNA-binding transcription factor activity"/>
    <property type="evidence" value="ECO:0007669"/>
    <property type="project" value="InterPro"/>
</dbReference>
<gene>
    <name evidence="5" type="primary">melR_6</name>
    <name evidence="5" type="ORF">CLPUN_37010</name>
</gene>
<keyword evidence="6" id="KW-1185">Reference proteome</keyword>
<protein>
    <submittedName>
        <fullName evidence="5">Melibiose operon regulatory protein</fullName>
    </submittedName>
</protein>
<reference evidence="5 6" key="1">
    <citation type="submission" date="2016-05" db="EMBL/GenBank/DDBJ databases">
        <title>Microbial solvent formation.</title>
        <authorList>
            <person name="Poehlein A."/>
            <person name="Montoya Solano J.D."/>
            <person name="Flitsch S."/>
            <person name="Krabben P."/>
            <person name="Duerre P."/>
            <person name="Daniel R."/>
        </authorList>
    </citation>
    <scope>NUCLEOTIDE SEQUENCE [LARGE SCALE GENOMIC DNA]</scope>
    <source>
        <strain evidence="5 6">DSM 2619</strain>
    </source>
</reference>
<dbReference type="Gene3D" id="2.60.120.10">
    <property type="entry name" value="Jelly Rolls"/>
    <property type="match status" value="1"/>
</dbReference>
<dbReference type="SMART" id="SM00342">
    <property type="entry name" value="HTH_ARAC"/>
    <property type="match status" value="1"/>
</dbReference>
<accession>A0A1S8TAY5</accession>
<evidence type="ECO:0000256" key="3">
    <source>
        <dbReference type="ARBA" id="ARBA00023163"/>
    </source>
</evidence>
<evidence type="ECO:0000313" key="5">
    <source>
        <dbReference type="EMBL" id="OOM74779.1"/>
    </source>
</evidence>
<dbReference type="InterPro" id="IPR020449">
    <property type="entry name" value="Tscrpt_reg_AraC-type_HTH"/>
</dbReference>
<dbReference type="InterPro" id="IPR011051">
    <property type="entry name" value="RmlC_Cupin_sf"/>
</dbReference>
<dbReference type="Gene3D" id="1.10.10.60">
    <property type="entry name" value="Homeodomain-like"/>
    <property type="match status" value="2"/>
</dbReference>
<dbReference type="SUPFAM" id="SSF51182">
    <property type="entry name" value="RmlC-like cupins"/>
    <property type="match status" value="1"/>
</dbReference>
<dbReference type="Proteomes" id="UP000190890">
    <property type="component" value="Unassembled WGS sequence"/>
</dbReference>
<keyword evidence="3" id="KW-0804">Transcription</keyword>
<dbReference type="PROSITE" id="PS00041">
    <property type="entry name" value="HTH_ARAC_FAMILY_1"/>
    <property type="match status" value="1"/>
</dbReference>